<dbReference type="AlphaFoldDB" id="A0A3P9AKB0"/>
<dbReference type="GO" id="GO:0009653">
    <property type="term" value="P:anatomical structure morphogenesis"/>
    <property type="evidence" value="ECO:0007669"/>
    <property type="project" value="UniProtKB-ARBA"/>
</dbReference>
<keyword evidence="2" id="KW-0805">Transcription regulation</keyword>
<dbReference type="SMART" id="SM00425">
    <property type="entry name" value="TBOX"/>
    <property type="match status" value="1"/>
</dbReference>
<reference evidence="9" key="1">
    <citation type="journal article" date="2014" name="PLoS ONE">
        <title>The genome and linkage map of the northern pike (Esox lucius): conserved synteny revealed between the salmonid sister group and the Neoteleostei.</title>
        <authorList>
            <person name="Rondeau E.B."/>
            <person name="Minkley D.R."/>
            <person name="Leong J.S."/>
            <person name="Messmer A.M."/>
            <person name="Jantzen J.R."/>
            <person name="von Schalburg K.R."/>
            <person name="Lemon C."/>
            <person name="Bird N.H."/>
            <person name="Koop B.F."/>
        </authorList>
    </citation>
    <scope>NUCLEOTIDE SEQUENCE</scope>
</reference>
<dbReference type="InterPro" id="IPR018186">
    <property type="entry name" value="TF_T-box_CS"/>
</dbReference>
<dbReference type="GO" id="GO:0000981">
    <property type="term" value="F:DNA-binding transcription factor activity, RNA polymerase II-specific"/>
    <property type="evidence" value="ECO:0007669"/>
    <property type="project" value="TreeGrafter"/>
</dbReference>
<dbReference type="Gene3D" id="2.60.40.820">
    <property type="entry name" value="Transcription factor, T-box"/>
    <property type="match status" value="1"/>
</dbReference>
<dbReference type="PROSITE" id="PS01264">
    <property type="entry name" value="TBOX_2"/>
    <property type="match status" value="1"/>
</dbReference>
<organism evidence="8 9">
    <name type="scientific">Esox lucius</name>
    <name type="common">Northern pike</name>
    <dbReference type="NCBI Taxonomy" id="8010"/>
    <lineage>
        <taxon>Eukaryota</taxon>
        <taxon>Metazoa</taxon>
        <taxon>Chordata</taxon>
        <taxon>Craniata</taxon>
        <taxon>Vertebrata</taxon>
        <taxon>Euteleostomi</taxon>
        <taxon>Actinopterygii</taxon>
        <taxon>Neopterygii</taxon>
        <taxon>Teleostei</taxon>
        <taxon>Protacanthopterygii</taxon>
        <taxon>Esociformes</taxon>
        <taxon>Esocidae</taxon>
        <taxon>Esox</taxon>
    </lineage>
</organism>
<proteinExistence type="predicted"/>
<dbReference type="PROSITE" id="PS50252">
    <property type="entry name" value="TBOX_3"/>
    <property type="match status" value="1"/>
</dbReference>
<dbReference type="Proteomes" id="UP000265140">
    <property type="component" value="Chromosome 7"/>
</dbReference>
<keyword evidence="4" id="KW-0804">Transcription</keyword>
<evidence type="ECO:0000256" key="3">
    <source>
        <dbReference type="ARBA" id="ARBA00023125"/>
    </source>
</evidence>
<dbReference type="GO" id="GO:0001708">
    <property type="term" value="P:cell fate specification"/>
    <property type="evidence" value="ECO:0007669"/>
    <property type="project" value="TreeGrafter"/>
</dbReference>
<evidence type="ECO:0000256" key="1">
    <source>
        <dbReference type="ARBA" id="ARBA00004123"/>
    </source>
</evidence>
<dbReference type="Bgee" id="ENSELUG00000021841">
    <property type="expression patterns" value="Expressed in mesonephros and 6 other cell types or tissues"/>
</dbReference>
<dbReference type="PROSITE" id="PS01283">
    <property type="entry name" value="TBOX_1"/>
    <property type="match status" value="1"/>
</dbReference>
<accession>A0A3P9AKB0</accession>
<reference evidence="8" key="3">
    <citation type="submission" date="2025-08" db="UniProtKB">
        <authorList>
            <consortium name="Ensembl"/>
        </authorList>
    </citation>
    <scope>IDENTIFICATION</scope>
</reference>
<dbReference type="GeneTree" id="ENSGT00940000164254"/>
<reference evidence="8" key="4">
    <citation type="submission" date="2025-09" db="UniProtKB">
        <authorList>
            <consortium name="Ensembl"/>
        </authorList>
    </citation>
    <scope>IDENTIFICATION</scope>
</reference>
<reference evidence="8" key="2">
    <citation type="submission" date="2020-02" db="EMBL/GenBank/DDBJ databases">
        <title>Esox lucius (northern pike) genome, fEsoLuc1, primary haplotype.</title>
        <authorList>
            <person name="Myers G."/>
            <person name="Karagic N."/>
            <person name="Meyer A."/>
            <person name="Pippel M."/>
            <person name="Reichard M."/>
            <person name="Winkler S."/>
            <person name="Tracey A."/>
            <person name="Sims Y."/>
            <person name="Howe K."/>
            <person name="Rhie A."/>
            <person name="Formenti G."/>
            <person name="Durbin R."/>
            <person name="Fedrigo O."/>
            <person name="Jarvis E.D."/>
        </authorList>
    </citation>
    <scope>NUCLEOTIDE SEQUENCE [LARGE SCALE GENOMIC DNA]</scope>
</reference>
<dbReference type="Ensembl" id="ENSELUT00000034000.3">
    <property type="protein sequence ID" value="ENSELUP00000041110.2"/>
    <property type="gene ID" value="ENSELUG00000021841.3"/>
</dbReference>
<keyword evidence="3 6" id="KW-0238">DNA-binding</keyword>
<dbReference type="GO" id="GO:0000978">
    <property type="term" value="F:RNA polymerase II cis-regulatory region sequence-specific DNA binding"/>
    <property type="evidence" value="ECO:0007669"/>
    <property type="project" value="InterPro"/>
</dbReference>
<dbReference type="GO" id="GO:0005634">
    <property type="term" value="C:nucleus"/>
    <property type="evidence" value="ECO:0007669"/>
    <property type="project" value="UniProtKB-SubCell"/>
</dbReference>
<evidence type="ECO:0000313" key="9">
    <source>
        <dbReference type="Proteomes" id="UP000265140"/>
    </source>
</evidence>
<dbReference type="InterPro" id="IPR001699">
    <property type="entry name" value="TF_T-box"/>
</dbReference>
<feature type="domain" description="T-box" evidence="7">
    <location>
        <begin position="36"/>
        <end position="214"/>
    </location>
</feature>
<evidence type="ECO:0000256" key="5">
    <source>
        <dbReference type="ARBA" id="ARBA00023242"/>
    </source>
</evidence>
<name>A0A3P9AKB0_ESOLU</name>
<comment type="caution">
    <text evidence="6">Lacks conserved residue(s) required for the propagation of feature annotation.</text>
</comment>
<evidence type="ECO:0000256" key="4">
    <source>
        <dbReference type="ARBA" id="ARBA00023163"/>
    </source>
</evidence>
<dbReference type="PANTHER" id="PTHR11267:SF198">
    <property type="entry name" value="T-BOX TRANSCRIPTION FACTOR TBX6L"/>
    <property type="match status" value="1"/>
</dbReference>
<dbReference type="GO" id="GO:0045893">
    <property type="term" value="P:positive regulation of DNA-templated transcription"/>
    <property type="evidence" value="ECO:0007669"/>
    <property type="project" value="InterPro"/>
</dbReference>
<dbReference type="InterPro" id="IPR046360">
    <property type="entry name" value="T-box_DNA-bd"/>
</dbReference>
<protein>
    <recommendedName>
        <fullName evidence="7">T-box domain-containing protein</fullName>
    </recommendedName>
</protein>
<dbReference type="InterPro" id="IPR008967">
    <property type="entry name" value="p53-like_TF_DNA-bd_sf"/>
</dbReference>
<evidence type="ECO:0000313" key="8">
    <source>
        <dbReference type="Ensembl" id="ENSELUP00000041110.2"/>
    </source>
</evidence>
<dbReference type="GO" id="GO:0000785">
    <property type="term" value="C:chromatin"/>
    <property type="evidence" value="ECO:0007669"/>
    <property type="project" value="TreeGrafter"/>
</dbReference>
<dbReference type="Pfam" id="PF00907">
    <property type="entry name" value="T-box"/>
    <property type="match status" value="1"/>
</dbReference>
<dbReference type="InterPro" id="IPR036960">
    <property type="entry name" value="T-box_sf"/>
</dbReference>
<evidence type="ECO:0000256" key="6">
    <source>
        <dbReference type="PROSITE-ProRule" id="PRU00201"/>
    </source>
</evidence>
<dbReference type="PANTHER" id="PTHR11267">
    <property type="entry name" value="T-BOX PROTEIN-RELATED"/>
    <property type="match status" value="1"/>
</dbReference>
<keyword evidence="5 6" id="KW-0539">Nucleus</keyword>
<keyword evidence="9" id="KW-1185">Reference proteome</keyword>
<dbReference type="PRINTS" id="PR00937">
    <property type="entry name" value="TBOX"/>
</dbReference>
<dbReference type="OMA" id="PMTHNTH"/>
<sequence>MNNISNNLSAICQCKDSSRTVRDETEISDLEVRVSLQGRELWEQFRGIRTEMLITKTGRRMFPCCKVTVTGLNPRGMYVFMMDMVPFDENKYKWSTDHWEVSGMAEPHIPNRFFIHPDSPSLGKRWMQYPVSFHKLKLTNSTLNSNGLVVLHSMQKYQPRLHIVQSPDPHNPPLGGYLCFTLPQAAFIAVTAYQNSEITKLKIDNNPFAKGFRDNGLNRKRPVESDDEADINISRSSSVDSHGAAGHRAHDIMFLSVAPNPLISAFMNQGATAVHYLSTLGFRSLPAQSSGLVVHHTFPQADYQGQRCPAPHLSPIYSHTSGHQGQRHPQQADFDCPLPLPPKVSRMNIPESLEMSPSHSLSGCHRPLNDILNRNYGSAVHSGRPQGKLLQAHYDSRTGLGVDRELRQPQLDWLLFSVTEHNQHGLLGNGFLGEGTGNCFTLSQHFNNLRCK</sequence>
<evidence type="ECO:0000259" key="7">
    <source>
        <dbReference type="PROSITE" id="PS50252"/>
    </source>
</evidence>
<dbReference type="SUPFAM" id="SSF49417">
    <property type="entry name" value="p53-like transcription factors"/>
    <property type="match status" value="1"/>
</dbReference>
<comment type="subcellular location">
    <subcellularLocation>
        <location evidence="1 6">Nucleus</location>
    </subcellularLocation>
</comment>
<dbReference type="InParanoid" id="A0A3P9AKB0"/>
<evidence type="ECO:0000256" key="2">
    <source>
        <dbReference type="ARBA" id="ARBA00023015"/>
    </source>
</evidence>